<feature type="region of interest" description="Disordered" evidence="1">
    <location>
        <begin position="62"/>
        <end position="81"/>
    </location>
</feature>
<dbReference type="EMBL" id="CP000378">
    <property type="protein sequence ID" value="ABF76986.1"/>
    <property type="molecule type" value="Genomic_DNA"/>
</dbReference>
<dbReference type="AlphaFoldDB" id="A0A0H2XR85"/>
<gene>
    <name evidence="2" type="ordered locus">Bcen_2085</name>
</gene>
<feature type="region of interest" description="Disordered" evidence="1">
    <location>
        <begin position="1"/>
        <end position="48"/>
    </location>
</feature>
<organism evidence="2">
    <name type="scientific">Burkholderia orbicola (strain AU 1054)</name>
    <dbReference type="NCBI Taxonomy" id="331271"/>
    <lineage>
        <taxon>Bacteria</taxon>
        <taxon>Pseudomonadati</taxon>
        <taxon>Pseudomonadota</taxon>
        <taxon>Betaproteobacteria</taxon>
        <taxon>Burkholderiales</taxon>
        <taxon>Burkholderiaceae</taxon>
        <taxon>Burkholderia</taxon>
        <taxon>Burkholderia cepacia complex</taxon>
        <taxon>Burkholderia orbicola</taxon>
    </lineage>
</organism>
<accession>A0A0H2XR85</accession>
<feature type="compositionally biased region" description="Basic and acidic residues" evidence="1">
    <location>
        <begin position="10"/>
        <end position="20"/>
    </location>
</feature>
<evidence type="ECO:0000313" key="2">
    <source>
        <dbReference type="EMBL" id="ABF76986.1"/>
    </source>
</evidence>
<protein>
    <submittedName>
        <fullName evidence="2">Uncharacterized protein</fullName>
    </submittedName>
</protein>
<feature type="compositionally biased region" description="Basic and acidic residues" evidence="1">
    <location>
        <begin position="67"/>
        <end position="81"/>
    </location>
</feature>
<name>A0A0H2XR85_BURO1</name>
<proteinExistence type="predicted"/>
<sequence length="81" mass="8356">MAAKKRWREARRGPTREIGRDGGILPQAGARLTRRSESHAGRAAAGGRAVGGCAAAAEYAAAGQCDARGDEQRGDPATRPA</sequence>
<evidence type="ECO:0000256" key="1">
    <source>
        <dbReference type="SAM" id="MobiDB-lite"/>
    </source>
</evidence>
<dbReference type="HOGENOM" id="CLU_2567194_0_0_4"/>
<reference evidence="2" key="1">
    <citation type="submission" date="2006-05" db="EMBL/GenBank/DDBJ databases">
        <title>Complete sequence of chromosome 1 of Burkholderia cenocepacia AU 1054.</title>
        <authorList>
            <consortium name="US DOE Joint Genome Institute"/>
            <person name="Copeland A."/>
            <person name="Lucas S."/>
            <person name="Lapidus A."/>
            <person name="Barry K."/>
            <person name="Detter J.C."/>
            <person name="Glavina del Rio T."/>
            <person name="Hammon N."/>
            <person name="Israni S."/>
            <person name="Dalin E."/>
            <person name="Tice H."/>
            <person name="Pitluck S."/>
            <person name="Chain P."/>
            <person name="Malfatti S."/>
            <person name="Shin M."/>
            <person name="Vergez L."/>
            <person name="Schmutz J."/>
            <person name="Larimer F."/>
            <person name="Land M."/>
            <person name="Hauser L."/>
            <person name="Kyrpides N."/>
            <person name="Lykidis A."/>
            <person name="LiPuma J.J."/>
            <person name="Konstantinidis K."/>
            <person name="Tiedje J.M."/>
            <person name="Richardson P."/>
        </authorList>
    </citation>
    <scope>NUCLEOTIDE SEQUENCE [LARGE SCALE GENOMIC DNA]</scope>
    <source>
        <strain evidence="2">AU 1054</strain>
    </source>
</reference>